<accession>U1NBA6</accession>
<organism evidence="3 4">
    <name type="scientific">Haloquadratum walsbyi J07HQW2</name>
    <dbReference type="NCBI Taxonomy" id="1238425"/>
    <lineage>
        <taxon>Archaea</taxon>
        <taxon>Methanobacteriati</taxon>
        <taxon>Methanobacteriota</taxon>
        <taxon>Stenosarchaea group</taxon>
        <taxon>Halobacteria</taxon>
        <taxon>Halobacteriales</taxon>
        <taxon>Haloferacaceae</taxon>
        <taxon>Haloquadratum</taxon>
    </lineage>
</organism>
<feature type="transmembrane region" description="Helical" evidence="2">
    <location>
        <begin position="51"/>
        <end position="68"/>
    </location>
</feature>
<dbReference type="eggNOG" id="arCOG03912">
    <property type="taxonomic scope" value="Archaea"/>
</dbReference>
<dbReference type="EMBL" id="KE356561">
    <property type="protein sequence ID" value="ERG93893.1"/>
    <property type="molecule type" value="Genomic_DNA"/>
</dbReference>
<feature type="compositionally biased region" description="Polar residues" evidence="1">
    <location>
        <begin position="136"/>
        <end position="150"/>
    </location>
</feature>
<reference evidence="3 4" key="1">
    <citation type="journal article" date="2013" name="PLoS ONE">
        <title>Assembly-driven community genomics of a hypersaline microbial ecosystem.</title>
        <authorList>
            <person name="Podell S."/>
            <person name="Ugalde J.A."/>
            <person name="Narasingarao P."/>
            <person name="Banfield J.F."/>
            <person name="Heidelberg K.B."/>
            <person name="Allen E.E."/>
        </authorList>
    </citation>
    <scope>NUCLEOTIDE SEQUENCE [LARGE SCALE GENOMIC DNA]</scope>
    <source>
        <strain evidence="4">J07HQW2</strain>
    </source>
</reference>
<keyword evidence="2" id="KW-1133">Transmembrane helix</keyword>
<feature type="transmembrane region" description="Helical" evidence="2">
    <location>
        <begin position="12"/>
        <end position="31"/>
    </location>
</feature>
<proteinExistence type="predicted"/>
<gene>
    <name evidence="3" type="ORF">J07HQW2_00327</name>
</gene>
<dbReference type="HOGENOM" id="CLU_1682662_0_0_2"/>
<keyword evidence="2" id="KW-0812">Transmembrane</keyword>
<name>U1NBA6_9EURY</name>
<protein>
    <submittedName>
        <fullName evidence="3">Putative membrane protein (DUF2078)</fullName>
    </submittedName>
</protein>
<evidence type="ECO:0000256" key="2">
    <source>
        <dbReference type="SAM" id="Phobius"/>
    </source>
</evidence>
<evidence type="ECO:0000256" key="1">
    <source>
        <dbReference type="SAM" id="MobiDB-lite"/>
    </source>
</evidence>
<keyword evidence="2" id="KW-0472">Membrane</keyword>
<sequence>MSDLLSKSLRLQAVAASISAILGVGLIYKFLRTPQYTQIPDPRIIPINGLLWLSLGIIAVSISAYLIYTLNRQSEAANADPGDSEEHSSSTPTETLHKRYATGEISHTEFERHLERLLETKDISQIDRSMSLLKYNGSTSHLDTDSSSGLTEEESY</sequence>
<feature type="region of interest" description="Disordered" evidence="1">
    <location>
        <begin position="76"/>
        <end position="104"/>
    </location>
</feature>
<evidence type="ECO:0000313" key="4">
    <source>
        <dbReference type="Proteomes" id="UP000030710"/>
    </source>
</evidence>
<feature type="region of interest" description="Disordered" evidence="1">
    <location>
        <begin position="136"/>
        <end position="156"/>
    </location>
</feature>
<dbReference type="AlphaFoldDB" id="U1NBA6"/>
<dbReference type="RefSeq" id="WP_021053387.1">
    <property type="nucleotide sequence ID" value="NZ_KE356561.1"/>
</dbReference>
<dbReference type="Proteomes" id="UP000030710">
    <property type="component" value="Unassembled WGS sequence"/>
</dbReference>
<evidence type="ECO:0000313" key="3">
    <source>
        <dbReference type="EMBL" id="ERG93893.1"/>
    </source>
</evidence>